<evidence type="ECO:0000256" key="7">
    <source>
        <dbReference type="ARBA" id="ARBA00022989"/>
    </source>
</evidence>
<dbReference type="PRINTS" id="PR00075">
    <property type="entry name" value="FACDDSATRASE"/>
</dbReference>
<accession>A0A7I8KZC6</accession>
<dbReference type="PANTHER" id="PTHR11351:SF31">
    <property type="entry name" value="DESATURASE 1, ISOFORM A-RELATED"/>
    <property type="match status" value="1"/>
</dbReference>
<dbReference type="EMBL" id="LR746272">
    <property type="protein sequence ID" value="CAA7403177.1"/>
    <property type="molecule type" value="Genomic_DNA"/>
</dbReference>
<comment type="pathway">
    <text evidence="2">Lipid metabolism.</text>
</comment>
<keyword evidence="10" id="KW-0443">Lipid metabolism</keyword>
<evidence type="ECO:0000313" key="17">
    <source>
        <dbReference type="Proteomes" id="UP000663760"/>
    </source>
</evidence>
<name>A0A7I8KZC6_SPIIN</name>
<gene>
    <name evidence="16" type="ORF">SI8410_09013855</name>
</gene>
<evidence type="ECO:0000256" key="12">
    <source>
        <dbReference type="ARBA" id="ARBA00023160"/>
    </source>
</evidence>
<dbReference type="InterPro" id="IPR005804">
    <property type="entry name" value="FA_desaturase_dom"/>
</dbReference>
<feature type="transmembrane region" description="Helical" evidence="14">
    <location>
        <begin position="262"/>
        <end position="284"/>
    </location>
</feature>
<keyword evidence="4 13" id="KW-0444">Lipid biosynthesis</keyword>
<sequence length="413" mass="47040">MALVANPKIRGAYYSLPTPISSPATRSELRQLQTVRPLIFLRAEERAILPLRRTRSHEFAALCCHRTSLGAEAAATEEELPLETAGLSSPSLVGTILWSDVAVIRRGKGPWGRPWNASDVGTAAVVLSMHVLCLFAPWTFSWGALWTAGGLYIVTGLLGITLSFHRNLAHRSFRLPKWLEYTFAYFGVQALQGNPLDWVSTHRFHHQHCDSDLDPHSPLEGFWFSHVSWLFDTASIVRRCGERDNVGDLEKQPFYRFLRQTYVLHPMALALLLYKLGGHSYLVWGMVNGIDIGPRLSSFPRTANSCPRFLWQGVRIVCVYHITWLVNSACHVWGQQAWNTGDLSRNNWWVALLAFGEGWHNNHHAFEYSARHGLEWWQLDITWYVVRLLQALALATDVRLPTRAHMEKMRPQV</sequence>
<reference evidence="16" key="1">
    <citation type="submission" date="2020-02" db="EMBL/GenBank/DDBJ databases">
        <authorList>
            <person name="Scholz U."/>
            <person name="Mascher M."/>
            <person name="Fiebig A."/>
        </authorList>
    </citation>
    <scope>NUCLEOTIDE SEQUENCE</scope>
</reference>
<keyword evidence="11 14" id="KW-0472">Membrane</keyword>
<evidence type="ECO:0000256" key="8">
    <source>
        <dbReference type="ARBA" id="ARBA00023002"/>
    </source>
</evidence>
<evidence type="ECO:0000256" key="1">
    <source>
        <dbReference type="ARBA" id="ARBA00004141"/>
    </source>
</evidence>
<dbReference type="AlphaFoldDB" id="A0A7I8KZC6"/>
<evidence type="ECO:0000259" key="15">
    <source>
        <dbReference type="Pfam" id="PF00487"/>
    </source>
</evidence>
<comment type="subcellular location">
    <subcellularLocation>
        <location evidence="1">Membrane</location>
        <topology evidence="1">Multi-pass membrane protein</topology>
    </subcellularLocation>
</comment>
<evidence type="ECO:0000256" key="2">
    <source>
        <dbReference type="ARBA" id="ARBA00005189"/>
    </source>
</evidence>
<dbReference type="PANTHER" id="PTHR11351">
    <property type="entry name" value="ACYL-COA DESATURASE"/>
    <property type="match status" value="1"/>
</dbReference>
<dbReference type="Proteomes" id="UP000663760">
    <property type="component" value="Chromosome 9"/>
</dbReference>
<dbReference type="CDD" id="cd03505">
    <property type="entry name" value="Delta9-FADS-like"/>
    <property type="match status" value="1"/>
</dbReference>
<comment type="cofactor">
    <cofactor evidence="13">
        <name>Fe(2+)</name>
        <dbReference type="ChEBI" id="CHEBI:29033"/>
    </cofactor>
</comment>
<evidence type="ECO:0000256" key="11">
    <source>
        <dbReference type="ARBA" id="ARBA00023136"/>
    </source>
</evidence>
<dbReference type="GO" id="GO:0016717">
    <property type="term" value="F:oxidoreductase activity, acting on paired donors, with oxidation of a pair of donors resulting in the reduction of molecular oxygen to two molecules of water"/>
    <property type="evidence" value="ECO:0007669"/>
    <property type="project" value="InterPro"/>
</dbReference>
<comment type="domain">
    <text evidence="13">The histidine box domains are involved in binding the catalytic metal ions.</text>
</comment>
<evidence type="ECO:0000256" key="5">
    <source>
        <dbReference type="ARBA" id="ARBA00022692"/>
    </source>
</evidence>
<evidence type="ECO:0000256" key="9">
    <source>
        <dbReference type="ARBA" id="ARBA00023004"/>
    </source>
</evidence>
<evidence type="ECO:0000256" key="10">
    <source>
        <dbReference type="ARBA" id="ARBA00023098"/>
    </source>
</evidence>
<keyword evidence="5 13" id="KW-0812">Transmembrane</keyword>
<dbReference type="OrthoDB" id="10260134at2759"/>
<keyword evidence="7 14" id="KW-1133">Transmembrane helix</keyword>
<keyword evidence="6" id="KW-0276">Fatty acid metabolism</keyword>
<organism evidence="16 17">
    <name type="scientific">Spirodela intermedia</name>
    <name type="common">Intermediate duckweed</name>
    <dbReference type="NCBI Taxonomy" id="51605"/>
    <lineage>
        <taxon>Eukaryota</taxon>
        <taxon>Viridiplantae</taxon>
        <taxon>Streptophyta</taxon>
        <taxon>Embryophyta</taxon>
        <taxon>Tracheophyta</taxon>
        <taxon>Spermatophyta</taxon>
        <taxon>Magnoliopsida</taxon>
        <taxon>Liliopsida</taxon>
        <taxon>Araceae</taxon>
        <taxon>Lemnoideae</taxon>
        <taxon>Spirodela</taxon>
    </lineage>
</organism>
<dbReference type="Pfam" id="PF00487">
    <property type="entry name" value="FA_desaturase"/>
    <property type="match status" value="1"/>
</dbReference>
<keyword evidence="17" id="KW-1185">Reference proteome</keyword>
<protein>
    <recommendedName>
        <fullName evidence="15">Fatty acid desaturase domain-containing protein</fullName>
    </recommendedName>
</protein>
<comment type="similarity">
    <text evidence="3 13">Belongs to the fatty acid desaturase type 1 family.</text>
</comment>
<keyword evidence="8 13" id="KW-0560">Oxidoreductase</keyword>
<dbReference type="InterPro" id="IPR015876">
    <property type="entry name" value="Acyl-CoA_DS"/>
</dbReference>
<evidence type="ECO:0000256" key="14">
    <source>
        <dbReference type="SAM" id="Phobius"/>
    </source>
</evidence>
<proteinExistence type="inferred from homology"/>
<evidence type="ECO:0000256" key="3">
    <source>
        <dbReference type="ARBA" id="ARBA00009295"/>
    </source>
</evidence>
<evidence type="ECO:0000256" key="13">
    <source>
        <dbReference type="RuleBase" id="RU000581"/>
    </source>
</evidence>
<keyword evidence="12 13" id="KW-0275">Fatty acid biosynthesis</keyword>
<feature type="transmembrane region" description="Helical" evidence="14">
    <location>
        <begin position="144"/>
        <end position="164"/>
    </location>
</feature>
<evidence type="ECO:0000256" key="6">
    <source>
        <dbReference type="ARBA" id="ARBA00022832"/>
    </source>
</evidence>
<evidence type="ECO:0000313" key="16">
    <source>
        <dbReference type="EMBL" id="CAA7403177.1"/>
    </source>
</evidence>
<feature type="domain" description="Fatty acid desaturase" evidence="15">
    <location>
        <begin position="145"/>
        <end position="387"/>
    </location>
</feature>
<dbReference type="GO" id="GO:0005789">
    <property type="term" value="C:endoplasmic reticulum membrane"/>
    <property type="evidence" value="ECO:0007669"/>
    <property type="project" value="TreeGrafter"/>
</dbReference>
<evidence type="ECO:0000256" key="4">
    <source>
        <dbReference type="ARBA" id="ARBA00022516"/>
    </source>
</evidence>
<dbReference type="GO" id="GO:0042761">
    <property type="term" value="P:very long-chain fatty acid biosynthetic process"/>
    <property type="evidence" value="ECO:0007669"/>
    <property type="project" value="TreeGrafter"/>
</dbReference>
<keyword evidence="9" id="KW-0408">Iron</keyword>